<organism evidence="7 8">
    <name type="scientific">Gloeobacter kilaueensis (strain ATCC BAA-2537 / CCAP 1431/1 / ULC 316 / JS1)</name>
    <dbReference type="NCBI Taxonomy" id="1183438"/>
    <lineage>
        <taxon>Bacteria</taxon>
        <taxon>Bacillati</taxon>
        <taxon>Cyanobacteriota</taxon>
        <taxon>Cyanophyceae</taxon>
        <taxon>Gloeobacterales</taxon>
        <taxon>Gloeobacteraceae</taxon>
        <taxon>Gloeobacter</taxon>
    </lineage>
</organism>
<feature type="transmembrane region" description="Helical" evidence="5">
    <location>
        <begin position="130"/>
        <end position="152"/>
    </location>
</feature>
<dbReference type="STRING" id="1183438.GKIL_0270"/>
<reference evidence="7 8" key="1">
    <citation type="journal article" date="2013" name="PLoS ONE">
        <title>Cultivation and Complete Genome Sequencing of Gloeobacter kilaueensis sp. nov., from a Lava Cave in Kilauea Caldera, Hawai'i.</title>
        <authorList>
            <person name="Saw J.H."/>
            <person name="Schatz M."/>
            <person name="Brown M.V."/>
            <person name="Kunkel D.D."/>
            <person name="Foster J.S."/>
            <person name="Shick H."/>
            <person name="Christensen S."/>
            <person name="Hou S."/>
            <person name="Wan X."/>
            <person name="Donachie S.P."/>
        </authorList>
    </citation>
    <scope>NUCLEOTIDE SEQUENCE [LARGE SCALE GENOMIC DNA]</scope>
    <source>
        <strain evidence="8">JS</strain>
    </source>
</reference>
<feature type="transmembrane region" description="Helical" evidence="5">
    <location>
        <begin position="210"/>
        <end position="232"/>
    </location>
</feature>
<evidence type="ECO:0000256" key="1">
    <source>
        <dbReference type="ARBA" id="ARBA00004141"/>
    </source>
</evidence>
<evidence type="ECO:0000313" key="8">
    <source>
        <dbReference type="Proteomes" id="UP000017396"/>
    </source>
</evidence>
<feature type="transmembrane region" description="Helical" evidence="5">
    <location>
        <begin position="398"/>
        <end position="428"/>
    </location>
</feature>
<dbReference type="Proteomes" id="UP000017396">
    <property type="component" value="Chromosome"/>
</dbReference>
<keyword evidence="4 5" id="KW-0472">Membrane</keyword>
<keyword evidence="2 5" id="KW-0812">Transmembrane</keyword>
<feature type="transmembrane region" description="Helical" evidence="5">
    <location>
        <begin position="362"/>
        <end position="386"/>
    </location>
</feature>
<dbReference type="InterPro" id="IPR051533">
    <property type="entry name" value="WaaL-like"/>
</dbReference>
<evidence type="ECO:0000256" key="4">
    <source>
        <dbReference type="ARBA" id="ARBA00023136"/>
    </source>
</evidence>
<dbReference type="OrthoDB" id="511646at2"/>
<dbReference type="KEGG" id="glj:GKIL_0270"/>
<sequence length="438" mass="48045">MEQSLDISRGRVGTFLSTWRSLSFAEKTVSVLIVLLPVWWFIGLDYIYLPLLLGVAGCELWRYGRIRLGPPRPEILAFLAFAAYVVINANVQGDKITGHSILSPLLQWGGGALLLWYIQSNGIRVRLKVVLWAMAILISEMLLVWAFGQFVLGEETVPIVRSLTGYLLDKGERYVEGAGSSNYLRLLDSANGSNFLGRGRFTAFIGHPEFAGQALACVCLLALSGGGSWLLLLGSSSLFLLLLTGTRSALVGLVVVVAIRYFFSVSKLGGLATLWGLVAIISFSVLSIPPITETIVDSFSGTVQSTGNFRRRSTEVRQLIYQRTIERLGESPLFGHGVPGRTVLPGYAPAQIGSHSFILGSLFYCSGIVGTILFVAFWTLFTGWLWQTRFDRPDCAVLSILMFTGMSTVVAFEISRMSIILLFVMISAARDMSTQDRI</sequence>
<gene>
    <name evidence="7" type="ORF">GKIL_0270</name>
</gene>
<keyword evidence="8" id="KW-1185">Reference proteome</keyword>
<feature type="transmembrane region" description="Helical" evidence="5">
    <location>
        <begin position="269"/>
        <end position="288"/>
    </location>
</feature>
<feature type="transmembrane region" description="Helical" evidence="5">
    <location>
        <begin position="239"/>
        <end position="263"/>
    </location>
</feature>
<dbReference type="EMBL" id="CP003587">
    <property type="protein sequence ID" value="AGY56517.1"/>
    <property type="molecule type" value="Genomic_DNA"/>
</dbReference>
<dbReference type="AlphaFoldDB" id="U5QC80"/>
<accession>U5QC80</accession>
<evidence type="ECO:0000259" key="6">
    <source>
        <dbReference type="Pfam" id="PF04932"/>
    </source>
</evidence>
<dbReference type="PANTHER" id="PTHR37422">
    <property type="entry name" value="TEICHURONIC ACID BIOSYNTHESIS PROTEIN TUAE"/>
    <property type="match status" value="1"/>
</dbReference>
<dbReference type="PANTHER" id="PTHR37422:SF13">
    <property type="entry name" value="LIPOPOLYSACCHARIDE BIOSYNTHESIS PROTEIN PA4999-RELATED"/>
    <property type="match status" value="1"/>
</dbReference>
<dbReference type="GO" id="GO:0016020">
    <property type="term" value="C:membrane"/>
    <property type="evidence" value="ECO:0007669"/>
    <property type="project" value="UniProtKB-SubCell"/>
</dbReference>
<dbReference type="eggNOG" id="COG3307">
    <property type="taxonomic scope" value="Bacteria"/>
</dbReference>
<dbReference type="InterPro" id="IPR007016">
    <property type="entry name" value="O-antigen_ligase-rel_domated"/>
</dbReference>
<evidence type="ECO:0000256" key="3">
    <source>
        <dbReference type="ARBA" id="ARBA00022989"/>
    </source>
</evidence>
<dbReference type="Pfam" id="PF04932">
    <property type="entry name" value="Wzy_C"/>
    <property type="match status" value="1"/>
</dbReference>
<feature type="transmembrane region" description="Helical" evidence="5">
    <location>
        <begin position="75"/>
        <end position="93"/>
    </location>
</feature>
<protein>
    <recommendedName>
        <fullName evidence="6">O-antigen ligase-related domain-containing protein</fullName>
    </recommendedName>
</protein>
<feature type="domain" description="O-antigen ligase-related" evidence="6">
    <location>
        <begin position="237"/>
        <end position="375"/>
    </location>
</feature>
<evidence type="ECO:0000256" key="5">
    <source>
        <dbReference type="SAM" id="Phobius"/>
    </source>
</evidence>
<evidence type="ECO:0000256" key="2">
    <source>
        <dbReference type="ARBA" id="ARBA00022692"/>
    </source>
</evidence>
<dbReference type="HOGENOM" id="CLU_613596_0_0_3"/>
<dbReference type="RefSeq" id="WP_023171528.1">
    <property type="nucleotide sequence ID" value="NC_022600.1"/>
</dbReference>
<name>U5QC80_GLOK1</name>
<comment type="subcellular location">
    <subcellularLocation>
        <location evidence="1">Membrane</location>
        <topology evidence="1">Multi-pass membrane protein</topology>
    </subcellularLocation>
</comment>
<evidence type="ECO:0000313" key="7">
    <source>
        <dbReference type="EMBL" id="AGY56517.1"/>
    </source>
</evidence>
<keyword evidence="3 5" id="KW-1133">Transmembrane helix</keyword>
<feature type="transmembrane region" description="Helical" evidence="5">
    <location>
        <begin position="99"/>
        <end position="118"/>
    </location>
</feature>
<proteinExistence type="predicted"/>